<dbReference type="Pfam" id="PF21205">
    <property type="entry name" value="Rep3_C"/>
    <property type="match status" value="1"/>
</dbReference>
<reference evidence="3" key="1">
    <citation type="submission" date="2016-07" db="EMBL/GenBank/DDBJ databases">
        <authorList>
            <person name="Florea S."/>
            <person name="Webb J.S."/>
            <person name="Jaromczyk J."/>
            <person name="Schardl C.L."/>
        </authorList>
    </citation>
    <scope>NUCLEOTIDE SEQUENCE [LARGE SCALE GENOMIC DNA]</scope>
    <source>
        <strain evidence="3">Z6</strain>
    </source>
</reference>
<dbReference type="Gene3D" id="1.10.10.10">
    <property type="entry name" value="Winged helix-like DNA-binding domain superfamily/Winged helix DNA-binding domain"/>
    <property type="match status" value="1"/>
</dbReference>
<dbReference type="Proteomes" id="UP000093514">
    <property type="component" value="Unassembled WGS sequence"/>
</dbReference>
<dbReference type="AlphaFoldDB" id="A0A1C0ADH7"/>
<dbReference type="RefSeq" id="WP_068714271.1">
    <property type="nucleotide sequence ID" value="NZ_LWDV01000002.1"/>
</dbReference>
<name>A0A1C0ADH7_9FIRM</name>
<organism evidence="2 3">
    <name type="scientific">Orenia metallireducens</name>
    <dbReference type="NCBI Taxonomy" id="1413210"/>
    <lineage>
        <taxon>Bacteria</taxon>
        <taxon>Bacillati</taxon>
        <taxon>Bacillota</taxon>
        <taxon>Clostridia</taxon>
        <taxon>Halanaerobiales</taxon>
        <taxon>Halobacteroidaceae</taxon>
        <taxon>Orenia</taxon>
    </lineage>
</organism>
<evidence type="ECO:0000256" key="1">
    <source>
        <dbReference type="SAM" id="Coils"/>
    </source>
</evidence>
<gene>
    <name evidence="2" type="ORF">U472_00110</name>
</gene>
<dbReference type="InterPro" id="IPR036390">
    <property type="entry name" value="WH_DNA-bd_sf"/>
</dbReference>
<dbReference type="OrthoDB" id="2052204at2"/>
<dbReference type="EMBL" id="LWDV01000002">
    <property type="protein sequence ID" value="OCL28758.1"/>
    <property type="molecule type" value="Genomic_DNA"/>
</dbReference>
<protein>
    <submittedName>
        <fullName evidence="2">Uncharacterized protein</fullName>
    </submittedName>
</protein>
<reference evidence="2 3" key="2">
    <citation type="submission" date="2016-08" db="EMBL/GenBank/DDBJ databases">
        <title>Orenia metallireducens sp. nov. strain Z6, a Novel Metal-reducing Firmicute from the Deep Subsurface.</title>
        <authorList>
            <person name="Maxim B.I."/>
            <person name="Kenneth K."/>
            <person name="Flynn T.M."/>
            <person name="Oloughlin E.J."/>
            <person name="Locke R.A."/>
            <person name="Weber J.R."/>
            <person name="Egan S.M."/>
            <person name="Mackie R.I."/>
            <person name="Cann I.K."/>
        </authorList>
    </citation>
    <scope>NUCLEOTIDE SEQUENCE [LARGE SCALE GENOMIC DNA]</scope>
    <source>
        <strain evidence="2 3">Z6</strain>
    </source>
</reference>
<evidence type="ECO:0000313" key="2">
    <source>
        <dbReference type="EMBL" id="OCL28758.1"/>
    </source>
</evidence>
<comment type="caution">
    <text evidence="2">The sequence shown here is derived from an EMBL/GenBank/DDBJ whole genome shotgun (WGS) entry which is preliminary data.</text>
</comment>
<keyword evidence="1" id="KW-0175">Coiled coil</keyword>
<keyword evidence="3" id="KW-1185">Reference proteome</keyword>
<sequence length="403" mass="48513">MKKEMLNKPNQLISIVPEQKVTTTQRKAYNSFLKYAQRKLKFEDYKENIFKIPYSELHKRANLKNKNTEYIYQELEGLMKTTVKIVDKENPDNWKAFTLLSYIERKDNFYYYELNHFIINALKEQQFFTPLNLMMIKSLDSQYSIIFYELAIRYQKYKIPKMSIEEVRKLTNTKSEYKRFYNFRKRVLDVACEEISKKTDIKLSYITEKRGRRIAFIDFKIERKKEEIPVEIKVKEQEYSAEVLGLFNLLPKVEQVESNKRELAKLLEEHSFRYLKADIEYAKESNPDNFIGFLKASCQNAHYSSVEIEKEEKQKELAKQREEAEMKRKELEEKIEKKARAKAMERYKVLSDSELERYEQEYRKMAKLVPKSIRPAKKEYIIGSLEDKFKEELRDLLGNDFLV</sequence>
<dbReference type="InterPro" id="IPR036388">
    <property type="entry name" value="WH-like_DNA-bd_sf"/>
</dbReference>
<feature type="coiled-coil region" evidence="1">
    <location>
        <begin position="303"/>
        <end position="344"/>
    </location>
</feature>
<dbReference type="SUPFAM" id="SSF46785">
    <property type="entry name" value="Winged helix' DNA-binding domain"/>
    <property type="match status" value="1"/>
</dbReference>
<accession>A0A1C0ADH7</accession>
<evidence type="ECO:0000313" key="3">
    <source>
        <dbReference type="Proteomes" id="UP000093514"/>
    </source>
</evidence>
<proteinExistence type="predicted"/>